<name>A0A4Z1KHW8_9HELO</name>
<keyword evidence="2" id="KW-1185">Reference proteome</keyword>
<evidence type="ECO:0000313" key="2">
    <source>
        <dbReference type="Proteomes" id="UP000297280"/>
    </source>
</evidence>
<reference evidence="1 2" key="1">
    <citation type="submission" date="2017-12" db="EMBL/GenBank/DDBJ databases">
        <title>Comparative genomics of Botrytis spp.</title>
        <authorList>
            <person name="Valero-Jimenez C.A."/>
            <person name="Tapia P."/>
            <person name="Veloso J."/>
            <person name="Silva-Moreno E."/>
            <person name="Staats M."/>
            <person name="Valdes J.H."/>
            <person name="Van Kan J.A.L."/>
        </authorList>
    </citation>
    <scope>NUCLEOTIDE SEQUENCE [LARGE SCALE GENOMIC DNA]</scope>
    <source>
        <strain evidence="1 2">MUCL3349</strain>
    </source>
</reference>
<proteinExistence type="predicted"/>
<organism evidence="1 2">
    <name type="scientific">Botrytis porri</name>
    <dbReference type="NCBI Taxonomy" id="87229"/>
    <lineage>
        <taxon>Eukaryota</taxon>
        <taxon>Fungi</taxon>
        <taxon>Dikarya</taxon>
        <taxon>Ascomycota</taxon>
        <taxon>Pezizomycotina</taxon>
        <taxon>Leotiomycetes</taxon>
        <taxon>Helotiales</taxon>
        <taxon>Sclerotiniaceae</taxon>
        <taxon>Botrytis</taxon>
    </lineage>
</organism>
<evidence type="ECO:0000313" key="1">
    <source>
        <dbReference type="EMBL" id="TGO81057.1"/>
    </source>
</evidence>
<gene>
    <name evidence="1" type="ORF">BPOR_1384g00030</name>
</gene>
<dbReference type="AlphaFoldDB" id="A0A4Z1KHW8"/>
<comment type="caution">
    <text evidence="1">The sequence shown here is derived from an EMBL/GenBank/DDBJ whole genome shotgun (WGS) entry which is preliminary data.</text>
</comment>
<dbReference type="EMBL" id="PQXO01001376">
    <property type="protein sequence ID" value="TGO81057.1"/>
    <property type="molecule type" value="Genomic_DNA"/>
</dbReference>
<protein>
    <submittedName>
        <fullName evidence="1">Uncharacterized protein</fullName>
    </submittedName>
</protein>
<sequence>MQELSFIALLRKAAPSFLSPRWGFWPLQLYPSAQLYMQTNGKERIEVLNANVVTPGWRGAYNPTR</sequence>
<dbReference type="Proteomes" id="UP000297280">
    <property type="component" value="Unassembled WGS sequence"/>
</dbReference>
<accession>A0A4Z1KHW8</accession>